<evidence type="ECO:0000313" key="2">
    <source>
        <dbReference type="Proteomes" id="UP000838748"/>
    </source>
</evidence>
<sequence>MRVKHNLGARRLQTGLIRLHQIHLSTATIHKVLSEASAKPIVTYRRKKDLQGYERPIPGDSVQVDTCKIAPGAYQYTAIDDCSYYRLLRCYSRRTAANTVEFIECVVDEMPFLFNVFKLTEGESSLLKKSKSNL</sequence>
<proteinExistence type="predicted"/>
<accession>A0ABN8E9M4</accession>
<reference evidence="1" key="1">
    <citation type="submission" date="2021-11" db="EMBL/GenBank/DDBJ databases">
        <authorList>
            <person name="Rodrigo-Torres L."/>
            <person name="Arahal R. D."/>
            <person name="Lucena T."/>
        </authorList>
    </citation>
    <scope>NUCLEOTIDE SEQUENCE</scope>
    <source>
        <strain evidence="1">CECT 7928</strain>
    </source>
</reference>
<name>A0ABN8E9M4_9VIBR</name>
<comment type="caution">
    <text evidence="1">The sequence shown here is derived from an EMBL/GenBank/DDBJ whole genome shotgun (WGS) entry which is preliminary data.</text>
</comment>
<gene>
    <name evidence="1" type="ORF">VMF7928_04498</name>
</gene>
<keyword evidence="2" id="KW-1185">Reference proteome</keyword>
<organism evidence="1 2">
    <name type="scientific">Vibrio marisflavi CECT 7928</name>
    <dbReference type="NCBI Taxonomy" id="634439"/>
    <lineage>
        <taxon>Bacteria</taxon>
        <taxon>Pseudomonadati</taxon>
        <taxon>Pseudomonadota</taxon>
        <taxon>Gammaproteobacteria</taxon>
        <taxon>Vibrionales</taxon>
        <taxon>Vibrionaceae</taxon>
        <taxon>Vibrio</taxon>
    </lineage>
</organism>
<dbReference type="Proteomes" id="UP000838748">
    <property type="component" value="Unassembled WGS sequence"/>
</dbReference>
<protein>
    <submittedName>
        <fullName evidence="1">IS481 family transposase ISVch1</fullName>
    </submittedName>
</protein>
<evidence type="ECO:0000313" key="1">
    <source>
        <dbReference type="EMBL" id="CAH0543266.1"/>
    </source>
</evidence>
<dbReference type="EMBL" id="CAKLDM010000005">
    <property type="protein sequence ID" value="CAH0543266.1"/>
    <property type="molecule type" value="Genomic_DNA"/>
</dbReference>